<reference evidence="2" key="2">
    <citation type="submission" date="2020-09" db="EMBL/GenBank/DDBJ databases">
        <authorList>
            <person name="Sun Q."/>
            <person name="Ohkuma M."/>
        </authorList>
    </citation>
    <scope>NUCLEOTIDE SEQUENCE</scope>
    <source>
        <strain evidence="2">JCM 3086</strain>
    </source>
</reference>
<dbReference type="InterPro" id="IPR029058">
    <property type="entry name" value="AB_hydrolase_fold"/>
</dbReference>
<dbReference type="RefSeq" id="WP_189311232.1">
    <property type="nucleotide sequence ID" value="NZ_BMQA01000006.1"/>
</dbReference>
<sequence length="127" mass="14148">MGVGRPRGLRPRRGAGLDEGTRRRRAKAYGIDSPFALPTEIARYDVTPVVDRITAPLLTTDRRASTSGRAHHDALPGPERLAPFTEAEGTHPHCEPTGRVVFEQRVFDWPAEVLDRAPWNSRIRPSC</sequence>
<dbReference type="AlphaFoldDB" id="A0A917KHH8"/>
<protein>
    <submittedName>
        <fullName evidence="2">Uncharacterized protein</fullName>
    </submittedName>
</protein>
<comment type="caution">
    <text evidence="2">The sequence shown here is derived from an EMBL/GenBank/DDBJ whole genome shotgun (WGS) entry which is preliminary data.</text>
</comment>
<feature type="region of interest" description="Disordered" evidence="1">
    <location>
        <begin position="1"/>
        <end position="25"/>
    </location>
</feature>
<proteinExistence type="predicted"/>
<accession>A0A917KHH8</accession>
<keyword evidence="3" id="KW-1185">Reference proteome</keyword>
<reference evidence="2" key="1">
    <citation type="journal article" date="2014" name="Int. J. Syst. Evol. Microbiol.">
        <title>Complete genome sequence of Corynebacterium casei LMG S-19264T (=DSM 44701T), isolated from a smear-ripened cheese.</title>
        <authorList>
            <consortium name="US DOE Joint Genome Institute (JGI-PGF)"/>
            <person name="Walter F."/>
            <person name="Albersmeier A."/>
            <person name="Kalinowski J."/>
            <person name="Ruckert C."/>
        </authorList>
    </citation>
    <scope>NUCLEOTIDE SEQUENCE</scope>
    <source>
        <strain evidence="2">JCM 3086</strain>
    </source>
</reference>
<name>A0A917KHH8_9ACTN</name>
<gene>
    <name evidence="2" type="ORF">GCM10010121_025530</name>
</gene>
<feature type="compositionally biased region" description="Basic and acidic residues" evidence="1">
    <location>
        <begin position="61"/>
        <end position="74"/>
    </location>
</feature>
<feature type="region of interest" description="Disordered" evidence="1">
    <location>
        <begin position="61"/>
        <end position="95"/>
    </location>
</feature>
<evidence type="ECO:0000313" key="3">
    <source>
        <dbReference type="Proteomes" id="UP000657574"/>
    </source>
</evidence>
<evidence type="ECO:0000313" key="2">
    <source>
        <dbReference type="EMBL" id="GGJ13841.1"/>
    </source>
</evidence>
<organism evidence="2 3">
    <name type="scientific">Streptomyces brasiliensis</name>
    <dbReference type="NCBI Taxonomy" id="1954"/>
    <lineage>
        <taxon>Bacteria</taxon>
        <taxon>Bacillati</taxon>
        <taxon>Actinomycetota</taxon>
        <taxon>Actinomycetes</taxon>
        <taxon>Kitasatosporales</taxon>
        <taxon>Streptomycetaceae</taxon>
        <taxon>Streptomyces</taxon>
    </lineage>
</organism>
<dbReference type="EMBL" id="BMQA01000006">
    <property type="protein sequence ID" value="GGJ13841.1"/>
    <property type="molecule type" value="Genomic_DNA"/>
</dbReference>
<dbReference type="Gene3D" id="3.40.50.1820">
    <property type="entry name" value="alpha/beta hydrolase"/>
    <property type="match status" value="1"/>
</dbReference>
<evidence type="ECO:0000256" key="1">
    <source>
        <dbReference type="SAM" id="MobiDB-lite"/>
    </source>
</evidence>
<dbReference type="Proteomes" id="UP000657574">
    <property type="component" value="Unassembled WGS sequence"/>
</dbReference>